<gene>
    <name evidence="1" type="ordered locus">PSHAa1108</name>
</gene>
<dbReference type="HOGENOM" id="CLU_2635349_0_0_6"/>
<organism evidence="1 2">
    <name type="scientific">Pseudoalteromonas translucida (strain TAC 125)</name>
    <dbReference type="NCBI Taxonomy" id="326442"/>
    <lineage>
        <taxon>Bacteria</taxon>
        <taxon>Pseudomonadati</taxon>
        <taxon>Pseudomonadota</taxon>
        <taxon>Gammaproteobacteria</taxon>
        <taxon>Alteromonadales</taxon>
        <taxon>Pseudoalteromonadaceae</taxon>
        <taxon>Pseudoalteromonas</taxon>
    </lineage>
</organism>
<name>Q3IKD5_PSET1</name>
<dbReference type="EMBL" id="CR954246">
    <property type="protein sequence ID" value="CAI86183.1"/>
    <property type="molecule type" value="Genomic_DNA"/>
</dbReference>
<dbReference type="AlphaFoldDB" id="Q3IKD5"/>
<proteinExistence type="predicted"/>
<evidence type="ECO:0000313" key="2">
    <source>
        <dbReference type="Proteomes" id="UP000006843"/>
    </source>
</evidence>
<dbReference type="KEGG" id="pha:PSHAa1108"/>
<dbReference type="Proteomes" id="UP000006843">
    <property type="component" value="Chromosome I"/>
</dbReference>
<accession>Q3IKD5</accession>
<keyword evidence="2" id="KW-1185">Reference proteome</keyword>
<protein>
    <submittedName>
        <fullName evidence="1">Orphan protein</fullName>
    </submittedName>
</protein>
<evidence type="ECO:0000313" key="1">
    <source>
        <dbReference type="EMBL" id="CAI86183.1"/>
    </source>
</evidence>
<sequence>MYKNNTINSLNNFIYTFRLLNKVVIAANSKLYIKAQESFHIGNVDKFNTAFYLIRCNPFINAALNELSTVSVDNSVY</sequence>
<reference evidence="1 2" key="1">
    <citation type="journal article" date="2005" name="Genome Res.">
        <title>Coping with cold: the genome of the versatile marine Antarctica bacterium Pseudoalteromonas haloplanktis TAC125.</title>
        <authorList>
            <person name="Medigue C."/>
            <person name="Krin E."/>
            <person name="Pascal G."/>
            <person name="Barbe V."/>
            <person name="Bernsel A."/>
            <person name="Bertin P."/>
            <person name="Cheung F."/>
            <person name="Cruveiller S."/>
            <person name="Damico S."/>
            <person name="Duilio A."/>
            <person name="Fang G."/>
            <person name="Feller G."/>
            <person name="Mangenot S."/>
            <person name="Marino G."/>
            <person name="Nilsson J."/>
            <person name="Parilli E."/>
            <person name="Rocha E."/>
            <person name="Rouy Z."/>
            <person name="Sekowska A."/>
            <person name="Tutino M.L."/>
            <person name="Vallenet D."/>
            <person name="von Heijne G."/>
            <person name="Danchin A."/>
        </authorList>
    </citation>
    <scope>NUCLEOTIDE SEQUENCE [LARGE SCALE GENOMIC DNA]</scope>
    <source>
        <strain evidence="2">TAC 125</strain>
    </source>
</reference>